<evidence type="ECO:0000313" key="9">
    <source>
        <dbReference type="Proteomes" id="UP000054821"/>
    </source>
</evidence>
<feature type="compositionally biased region" description="Low complexity" evidence="6">
    <location>
        <begin position="695"/>
        <end position="708"/>
    </location>
</feature>
<comment type="subcellular location">
    <subcellularLocation>
        <location evidence="1">Nucleus</location>
    </subcellularLocation>
</comment>
<reference evidence="8 9" key="1">
    <citation type="journal article" date="2016" name="Genome Announc.">
        <title>Draft Whole-Genome Sequence of Trichoderma gamsii T6085, a Promising Biocontrol Agent of Fusarium Head Blight on Wheat.</title>
        <authorList>
            <person name="Baroncelli R."/>
            <person name="Zapparata A."/>
            <person name="Piaggeschi G."/>
            <person name="Sarrocco S."/>
            <person name="Vannacci G."/>
        </authorList>
    </citation>
    <scope>NUCLEOTIDE SEQUENCE [LARGE SCALE GENOMIC DNA]</scope>
    <source>
        <strain evidence="8 9">T6085</strain>
    </source>
</reference>
<feature type="domain" description="Zn(2)-C6 fungal-type" evidence="7">
    <location>
        <begin position="85"/>
        <end position="115"/>
    </location>
</feature>
<dbReference type="PROSITE" id="PS50048">
    <property type="entry name" value="ZN2_CY6_FUNGAL_2"/>
    <property type="match status" value="2"/>
</dbReference>
<dbReference type="GO" id="GO:0008270">
    <property type="term" value="F:zinc ion binding"/>
    <property type="evidence" value="ECO:0007669"/>
    <property type="project" value="InterPro"/>
</dbReference>
<dbReference type="GO" id="GO:0005634">
    <property type="term" value="C:nucleus"/>
    <property type="evidence" value="ECO:0007669"/>
    <property type="project" value="UniProtKB-SubCell"/>
</dbReference>
<evidence type="ECO:0000256" key="5">
    <source>
        <dbReference type="ARBA" id="ARBA00023242"/>
    </source>
</evidence>
<feature type="region of interest" description="Disordered" evidence="6">
    <location>
        <begin position="170"/>
        <end position="222"/>
    </location>
</feature>
<evidence type="ECO:0000256" key="2">
    <source>
        <dbReference type="ARBA" id="ARBA00022723"/>
    </source>
</evidence>
<dbReference type="STRING" id="398673.A0A2P4Z8N6"/>
<dbReference type="GO" id="GO:0006351">
    <property type="term" value="P:DNA-templated transcription"/>
    <property type="evidence" value="ECO:0007669"/>
    <property type="project" value="InterPro"/>
</dbReference>
<evidence type="ECO:0000256" key="4">
    <source>
        <dbReference type="ARBA" id="ARBA00023163"/>
    </source>
</evidence>
<comment type="caution">
    <text evidence="8">The sequence shown here is derived from an EMBL/GenBank/DDBJ whole genome shotgun (WGS) entry which is preliminary data.</text>
</comment>
<accession>A0A2P4Z8N6</accession>
<organism evidence="8 9">
    <name type="scientific">Trichoderma gamsii</name>
    <dbReference type="NCBI Taxonomy" id="398673"/>
    <lineage>
        <taxon>Eukaryota</taxon>
        <taxon>Fungi</taxon>
        <taxon>Dikarya</taxon>
        <taxon>Ascomycota</taxon>
        <taxon>Pezizomycotina</taxon>
        <taxon>Sordariomycetes</taxon>
        <taxon>Hypocreomycetidae</taxon>
        <taxon>Hypocreales</taxon>
        <taxon>Hypocreaceae</taxon>
        <taxon>Trichoderma</taxon>
    </lineage>
</organism>
<dbReference type="CDD" id="cd00067">
    <property type="entry name" value="GAL4"/>
    <property type="match status" value="2"/>
</dbReference>
<feature type="region of interest" description="Disordered" evidence="6">
    <location>
        <begin position="692"/>
        <end position="723"/>
    </location>
</feature>
<evidence type="ECO:0000256" key="1">
    <source>
        <dbReference type="ARBA" id="ARBA00004123"/>
    </source>
</evidence>
<keyword evidence="9" id="KW-1185">Reference proteome</keyword>
<dbReference type="CDD" id="cd12148">
    <property type="entry name" value="fungal_TF_MHR"/>
    <property type="match status" value="1"/>
</dbReference>
<dbReference type="PANTHER" id="PTHR47338:SF7">
    <property type="entry name" value="ZN(II)2CYS6 TRANSCRIPTION FACTOR (EUROFUNG)"/>
    <property type="match status" value="1"/>
</dbReference>
<dbReference type="GO" id="GO:0003677">
    <property type="term" value="F:DNA binding"/>
    <property type="evidence" value="ECO:0007669"/>
    <property type="project" value="InterPro"/>
</dbReference>
<dbReference type="InterPro" id="IPR007219">
    <property type="entry name" value="XnlR_reg_dom"/>
</dbReference>
<dbReference type="GO" id="GO:0000981">
    <property type="term" value="F:DNA-binding transcription factor activity, RNA polymerase II-specific"/>
    <property type="evidence" value="ECO:0007669"/>
    <property type="project" value="InterPro"/>
</dbReference>
<evidence type="ECO:0000259" key="7">
    <source>
        <dbReference type="PROSITE" id="PS50048"/>
    </source>
</evidence>
<evidence type="ECO:0000313" key="8">
    <source>
        <dbReference type="EMBL" id="PON20655.1"/>
    </source>
</evidence>
<feature type="region of interest" description="Disordered" evidence="6">
    <location>
        <begin position="129"/>
        <end position="150"/>
    </location>
</feature>
<dbReference type="InterPro" id="IPR001138">
    <property type="entry name" value="Zn2Cys6_DnaBD"/>
</dbReference>
<dbReference type="EMBL" id="JPDN02000063">
    <property type="protein sequence ID" value="PON20655.1"/>
    <property type="molecule type" value="Genomic_DNA"/>
</dbReference>
<keyword evidence="4" id="KW-0804">Transcription</keyword>
<dbReference type="PANTHER" id="PTHR47338">
    <property type="entry name" value="ZN(II)2CYS6 TRANSCRIPTION FACTOR (EUROFUNG)-RELATED"/>
    <property type="match status" value="1"/>
</dbReference>
<dbReference type="Pfam" id="PF00172">
    <property type="entry name" value="Zn_clus"/>
    <property type="match status" value="2"/>
</dbReference>
<gene>
    <name evidence="8" type="ORF">TGAM01_v210440</name>
</gene>
<dbReference type="Proteomes" id="UP000054821">
    <property type="component" value="Unassembled WGS sequence"/>
</dbReference>
<dbReference type="GeneID" id="29989758"/>
<keyword evidence="2" id="KW-0479">Metal-binding</keyword>
<keyword evidence="3" id="KW-0805">Transcription regulation</keyword>
<name>A0A2P4Z8N6_9HYPO</name>
<proteinExistence type="predicted"/>
<feature type="domain" description="Zn(2)-C6 fungal-type" evidence="7">
    <location>
        <begin position="23"/>
        <end position="51"/>
    </location>
</feature>
<dbReference type="PROSITE" id="PS00463">
    <property type="entry name" value="ZN2_CY6_FUNGAL_1"/>
    <property type="match status" value="1"/>
</dbReference>
<dbReference type="Pfam" id="PF04082">
    <property type="entry name" value="Fungal_trans"/>
    <property type="match status" value="1"/>
</dbReference>
<dbReference type="RefSeq" id="XP_024404450.1">
    <property type="nucleotide sequence ID" value="XM_024550798.1"/>
</dbReference>
<evidence type="ECO:0000256" key="6">
    <source>
        <dbReference type="SAM" id="MobiDB-lite"/>
    </source>
</evidence>
<protein>
    <recommendedName>
        <fullName evidence="7">Zn(2)-C6 fungal-type domain-containing protein</fullName>
    </recommendedName>
</protein>
<keyword evidence="5" id="KW-0539">Nucleus</keyword>
<sequence>MAGEKTRLLVSYAWETATDKFGGCVTCRQRKVKCDGRPGLCRRCEKLGIQCLSTGSPLSPQSTDSVARASNLTQAGHKRLRIPVACETCRKKKLKCDAQKPACSFCMRKQSQCLYVTAGRRWGELDSKISPGLGHAPSESSEQAAELPRNSTLSYDTAEAGETTFLSSHAAEEQFSRSPGRVSQSDVTASERGSERRANEMSVNSAHSPRSAPSEPQMRTLGIPSGQQLLPYLDSLLENVHPISCNNFLHPGYLCEGLGRAPALLLLAICASSSKFLPGSSSRGNGLKWAAEARSLITSNFDHISTLTISAVQFLVLHEMHEGEYTSAWNLVGIATRMSMQLKLYEPNSPGTFLQQECRRRLMWAVLVSDLLFESNSHIDLELLMDVPLPCNLWSFTQGQPCKTLTLRQLRGVVEDEAVKQSSNHCAYLINILVIRRKILTYMQEARDSKMDLPWLPGSYFSMLCEELEIWRRNLPANYAFVERHMYTFRVSPHLDIFLMIHAYYHQCCIILFGAFVPEDVGSKLQRSVVQIPPEFIQTCSDRYVSHARDISFLIQKVLKVEPDHLFRDPWLGLCIWDSTSALLASTRWQENRNSYRDDVTELVKLNLRALENSMPIIVLAKKVHGFCCADARAYGIEIPKGLSVEDMERAPFEPGPFNAADGISRRYPFFSTMKTQDSPEWDQLFHATNVGNHAAPTRPSASTPSRPLHSIPKPGSSTFQPSQTLSITEELSYLHTPSMPMLASWPMDDFQWWQIQDPDMDPAAAAAITGLVPSIPADQQLLHHQHNNQETAISTPYYGYERVLAANLVSPGDILHSVAEAFDSRQVLTPQLEQP</sequence>
<dbReference type="SUPFAM" id="SSF57701">
    <property type="entry name" value="Zn2/Cys6 DNA-binding domain"/>
    <property type="match status" value="2"/>
</dbReference>
<dbReference type="SMART" id="SM00066">
    <property type="entry name" value="GAL4"/>
    <property type="match status" value="2"/>
</dbReference>
<dbReference type="AlphaFoldDB" id="A0A2P4Z8N6"/>
<dbReference type="InterPro" id="IPR050815">
    <property type="entry name" value="TF_fung"/>
</dbReference>
<dbReference type="InterPro" id="IPR036864">
    <property type="entry name" value="Zn2-C6_fun-type_DNA-bd_sf"/>
</dbReference>
<feature type="compositionally biased region" description="Polar residues" evidence="6">
    <location>
        <begin position="138"/>
        <end position="150"/>
    </location>
</feature>
<dbReference type="Gene3D" id="4.10.240.10">
    <property type="entry name" value="Zn(2)-C6 fungal-type DNA-binding domain"/>
    <property type="match status" value="2"/>
</dbReference>
<evidence type="ECO:0000256" key="3">
    <source>
        <dbReference type="ARBA" id="ARBA00023015"/>
    </source>
</evidence>